<name>A0A6A6EMJ4_9PEZI</name>
<accession>A0A6A6EMJ4</accession>
<evidence type="ECO:0000256" key="1">
    <source>
        <dbReference type="SAM" id="Phobius"/>
    </source>
</evidence>
<reference evidence="2" key="1">
    <citation type="journal article" date="2020" name="Stud. Mycol.">
        <title>101 Dothideomycetes genomes: a test case for predicting lifestyles and emergence of pathogens.</title>
        <authorList>
            <person name="Haridas S."/>
            <person name="Albert R."/>
            <person name="Binder M."/>
            <person name="Bloem J."/>
            <person name="Labutti K."/>
            <person name="Salamov A."/>
            <person name="Andreopoulos B."/>
            <person name="Baker S."/>
            <person name="Barry K."/>
            <person name="Bills G."/>
            <person name="Bluhm B."/>
            <person name="Cannon C."/>
            <person name="Castanera R."/>
            <person name="Culley D."/>
            <person name="Daum C."/>
            <person name="Ezra D."/>
            <person name="Gonzalez J."/>
            <person name="Henrissat B."/>
            <person name="Kuo A."/>
            <person name="Liang C."/>
            <person name="Lipzen A."/>
            <person name="Lutzoni F."/>
            <person name="Magnuson J."/>
            <person name="Mondo S."/>
            <person name="Nolan M."/>
            <person name="Ohm R."/>
            <person name="Pangilinan J."/>
            <person name="Park H.-J."/>
            <person name="Ramirez L."/>
            <person name="Alfaro M."/>
            <person name="Sun H."/>
            <person name="Tritt A."/>
            <person name="Yoshinaga Y."/>
            <person name="Zwiers L.-H."/>
            <person name="Turgeon B."/>
            <person name="Goodwin S."/>
            <person name="Spatafora J."/>
            <person name="Crous P."/>
            <person name="Grigoriev I."/>
        </authorList>
    </citation>
    <scope>NUCLEOTIDE SEQUENCE</scope>
    <source>
        <strain evidence="2">CBS 207.26</strain>
    </source>
</reference>
<dbReference type="Proteomes" id="UP000800200">
    <property type="component" value="Unassembled WGS sequence"/>
</dbReference>
<feature type="transmembrane region" description="Helical" evidence="1">
    <location>
        <begin position="26"/>
        <end position="45"/>
    </location>
</feature>
<protein>
    <submittedName>
        <fullName evidence="2">Uncharacterized protein</fullName>
    </submittedName>
</protein>
<keyword evidence="1" id="KW-0472">Membrane</keyword>
<dbReference type="OrthoDB" id="3924739at2759"/>
<keyword evidence="1" id="KW-1133">Transmembrane helix</keyword>
<dbReference type="AlphaFoldDB" id="A0A6A6EMJ4"/>
<organism evidence="2 3">
    <name type="scientific">Zopfia rhizophila CBS 207.26</name>
    <dbReference type="NCBI Taxonomy" id="1314779"/>
    <lineage>
        <taxon>Eukaryota</taxon>
        <taxon>Fungi</taxon>
        <taxon>Dikarya</taxon>
        <taxon>Ascomycota</taxon>
        <taxon>Pezizomycotina</taxon>
        <taxon>Dothideomycetes</taxon>
        <taxon>Dothideomycetes incertae sedis</taxon>
        <taxon>Zopfiaceae</taxon>
        <taxon>Zopfia</taxon>
    </lineage>
</organism>
<evidence type="ECO:0000313" key="3">
    <source>
        <dbReference type="Proteomes" id="UP000800200"/>
    </source>
</evidence>
<evidence type="ECO:0000313" key="2">
    <source>
        <dbReference type="EMBL" id="KAF2192172.1"/>
    </source>
</evidence>
<proteinExistence type="predicted"/>
<sequence>MAGGQQPVSLPRTTSLDYVYEHTPNVLFICCSIFLIVYGVLARSWSGQPVDRTAGYGFLFQPSQLAPSIFSLIFTAAAARNVRIFALWRLERGGHLGALDQLFGNTPVLSAISSQFLLRAINPLAVGLLVLWALSPVGGQASLRIIGVKINHCMCREIYNMSFKTTVSTAAIVSPETVKKSPMDLWASFKIPRVETWIEAGRKSDDDGGWYDLENSYIDYTSRIGVPISGISQDTAKGYWIAKCPTMKSEKGYNKSDDAWFGPTWDDNGGSNIRIKAGRTPKMEANDLVYGSKIMNLLLDEPLNRDLTFGTLRIFAPFSAKFAFSSPTQVSNTEYYLLDPDSPRGDLDNTPWTKDSLDIPKQFFEIRLSQLLNILWISMIADYLPVSQGLSVNDFQNQMGNKTAQI</sequence>
<dbReference type="EMBL" id="ML994615">
    <property type="protein sequence ID" value="KAF2192172.1"/>
    <property type="molecule type" value="Genomic_DNA"/>
</dbReference>
<gene>
    <name evidence="2" type="ORF">K469DRAFT_745678</name>
</gene>
<keyword evidence="3" id="KW-1185">Reference proteome</keyword>
<keyword evidence="1" id="KW-0812">Transmembrane</keyword>
<feature type="transmembrane region" description="Helical" evidence="1">
    <location>
        <begin position="65"/>
        <end position="82"/>
    </location>
</feature>